<name>L8JKK1_9GAMM</name>
<feature type="transmembrane region" description="Helical" evidence="1">
    <location>
        <begin position="48"/>
        <end position="70"/>
    </location>
</feature>
<proteinExistence type="predicted"/>
<gene>
    <name evidence="2" type="ORF">C942_00270</name>
</gene>
<evidence type="ECO:0000313" key="2">
    <source>
        <dbReference type="EMBL" id="ELR67962.1"/>
    </source>
</evidence>
<keyword evidence="1" id="KW-0812">Transmembrane</keyword>
<dbReference type="AlphaFoldDB" id="L8JKK1"/>
<keyword evidence="1" id="KW-0472">Membrane</keyword>
<dbReference type="RefSeq" id="WP_007461578.1">
    <property type="nucleotide sequence ID" value="NZ_AMZO01000001.1"/>
</dbReference>
<comment type="caution">
    <text evidence="2">The sequence shown here is derived from an EMBL/GenBank/DDBJ whole genome shotgun (WGS) entry which is preliminary data.</text>
</comment>
<sequence length="227" mass="26046">MNMSQLNKLWSLIGTATLFYAVNAYSVSQGVNPISKAVLLDDRPIPGSYLAIFIISVMMLILTAIGRVYARNYSMDNWASSIPIFGFERLDYRSKLARRYQGAFLFFFIIFPLFSIIHFNNKVIQHGDIADESKQIVSRHDVFYNPGWDIVFSSSNFFSNFCMGQDLPQYSKSKNPCSKKKGQEGGVTWFIMISPLLMIGISLLVFFSVLDLILIIFFHRRIWLEKS</sequence>
<feature type="transmembrane region" description="Helical" evidence="1">
    <location>
        <begin position="102"/>
        <end position="119"/>
    </location>
</feature>
<dbReference type="Proteomes" id="UP000011134">
    <property type="component" value="Unassembled WGS sequence"/>
</dbReference>
<organism evidence="2 3">
    <name type="scientific">Photobacterium marinum</name>
    <dbReference type="NCBI Taxonomy" id="1056511"/>
    <lineage>
        <taxon>Bacteria</taxon>
        <taxon>Pseudomonadati</taxon>
        <taxon>Pseudomonadota</taxon>
        <taxon>Gammaproteobacteria</taxon>
        <taxon>Vibrionales</taxon>
        <taxon>Vibrionaceae</taxon>
        <taxon>Photobacterium</taxon>
    </lineage>
</organism>
<dbReference type="PATRIC" id="fig|1056511.3.peg.273"/>
<accession>L8JKK1</accession>
<keyword evidence="3" id="KW-1185">Reference proteome</keyword>
<feature type="transmembrane region" description="Helical" evidence="1">
    <location>
        <begin position="189"/>
        <end position="218"/>
    </location>
</feature>
<reference evidence="2 3" key="1">
    <citation type="submission" date="2012-12" db="EMBL/GenBank/DDBJ databases">
        <title>Genome Assembly of Photobacterium sp. AK15.</title>
        <authorList>
            <person name="Khatri I."/>
            <person name="Vaidya B."/>
            <person name="Srinivas T.N.R."/>
            <person name="Subramanian S."/>
            <person name="Pinnaka A."/>
        </authorList>
    </citation>
    <scope>NUCLEOTIDE SEQUENCE [LARGE SCALE GENOMIC DNA]</scope>
    <source>
        <strain evidence="2 3">AK15</strain>
    </source>
</reference>
<protein>
    <submittedName>
        <fullName evidence="2">Uncharacterized protein</fullName>
    </submittedName>
</protein>
<dbReference type="EMBL" id="AMZO01000001">
    <property type="protein sequence ID" value="ELR67962.1"/>
    <property type="molecule type" value="Genomic_DNA"/>
</dbReference>
<keyword evidence="1" id="KW-1133">Transmembrane helix</keyword>
<evidence type="ECO:0000313" key="3">
    <source>
        <dbReference type="Proteomes" id="UP000011134"/>
    </source>
</evidence>
<evidence type="ECO:0000256" key="1">
    <source>
        <dbReference type="SAM" id="Phobius"/>
    </source>
</evidence>